<protein>
    <recommendedName>
        <fullName evidence="4">Pre-mRNA-splicing factor</fullName>
    </recommendedName>
</protein>
<evidence type="ECO:0000256" key="2">
    <source>
        <dbReference type="ARBA" id="ARBA00008576"/>
    </source>
</evidence>
<dbReference type="OrthoDB" id="5577072at2759"/>
<keyword evidence="4" id="KW-0747">Spliceosome</keyword>
<evidence type="ECO:0000256" key="3">
    <source>
        <dbReference type="ARBA" id="ARBA00023242"/>
    </source>
</evidence>
<feature type="compositionally biased region" description="Basic and acidic residues" evidence="5">
    <location>
        <begin position="297"/>
        <end position="373"/>
    </location>
</feature>
<accession>A0A6A6WZJ6</accession>
<dbReference type="AlphaFoldDB" id="A0A6A6WZJ6"/>
<feature type="domain" description="G-patch" evidence="6">
    <location>
        <begin position="205"/>
        <end position="251"/>
    </location>
</feature>
<dbReference type="GO" id="GO:0003676">
    <property type="term" value="F:nucleic acid binding"/>
    <property type="evidence" value="ECO:0007669"/>
    <property type="project" value="InterPro"/>
</dbReference>
<keyword evidence="3 4" id="KW-0539">Nucleus</keyword>
<organism evidence="7 8">
    <name type="scientific">Melanomma pulvis-pyrius CBS 109.77</name>
    <dbReference type="NCBI Taxonomy" id="1314802"/>
    <lineage>
        <taxon>Eukaryota</taxon>
        <taxon>Fungi</taxon>
        <taxon>Dikarya</taxon>
        <taxon>Ascomycota</taxon>
        <taxon>Pezizomycotina</taxon>
        <taxon>Dothideomycetes</taxon>
        <taxon>Pleosporomycetidae</taxon>
        <taxon>Pleosporales</taxon>
        <taxon>Melanommataceae</taxon>
        <taxon>Melanomma</taxon>
    </lineage>
</organism>
<keyword evidence="4" id="KW-0508">mRNA splicing</keyword>
<dbReference type="Pfam" id="PF12656">
    <property type="entry name" value="G-patch_2"/>
    <property type="match status" value="1"/>
</dbReference>
<evidence type="ECO:0000256" key="1">
    <source>
        <dbReference type="ARBA" id="ARBA00004123"/>
    </source>
</evidence>
<feature type="region of interest" description="Disordered" evidence="5">
    <location>
        <begin position="242"/>
        <end position="275"/>
    </location>
</feature>
<comment type="similarity">
    <text evidence="2 4">Belongs to the SPP2 family.</text>
</comment>
<evidence type="ECO:0000259" key="6">
    <source>
        <dbReference type="PROSITE" id="PS50174"/>
    </source>
</evidence>
<feature type="compositionally biased region" description="Basic and acidic residues" evidence="5">
    <location>
        <begin position="381"/>
        <end position="452"/>
    </location>
</feature>
<keyword evidence="4" id="KW-0507">mRNA processing</keyword>
<dbReference type="GO" id="GO:0000398">
    <property type="term" value="P:mRNA splicing, via spliceosome"/>
    <property type="evidence" value="ECO:0007669"/>
    <property type="project" value="UniProtKB-UniRule"/>
</dbReference>
<evidence type="ECO:0000256" key="5">
    <source>
        <dbReference type="SAM" id="MobiDB-lite"/>
    </source>
</evidence>
<evidence type="ECO:0000313" key="7">
    <source>
        <dbReference type="EMBL" id="KAF2789650.1"/>
    </source>
</evidence>
<sequence length="472" mass="54914">MAAPVKLGGFKLSLAGAKNKVALKNPPTNLAKRPRLALDDDEPEDTDKQQEISGFDISQGGALEVNGKKKEEKALPVIPVRPNHNWRDEARRRHAERTGHGQHVDTGAEKEEEGKIAYGLNIVKKDPVEENGTGDVAMGDAPEPVDDGLTPEQRLEKNAIEALLNDKAPADKTTIPLATEEEIFAKELADAPDAPSLDAYEATPIDGFGAALLRGMGWKDGQELGRNKGIAIKPREVKPRPELLGIGAKDGASIGLEPGAWEKGKPKRKAAQTYNPIALRNKITGELVTEEELRERMERQKLDEEREKKEKQAAEFDFGDEPRREKRAERSERKRDDRRRDRDRDDEHDYSSERKHKDRTRNYDRDDRDLDRRRDKRRDKRERSRSPDSSDRRDRDKRRERERSRSRDPQDRRERDREKARRRERERSRDRDRDRGRDSEDSRKRRREHEYDDERDERKRRHRDERGDRSRK</sequence>
<dbReference type="PANTHER" id="PTHR15818:SF2">
    <property type="entry name" value="G-PATCH DOMAIN AND KOW MOTIFS-CONTAINING PROTEIN"/>
    <property type="match status" value="1"/>
</dbReference>
<dbReference type="PANTHER" id="PTHR15818">
    <property type="entry name" value="G PATCH AND KOW-CONTAINING"/>
    <property type="match status" value="1"/>
</dbReference>
<reference evidence="7" key="1">
    <citation type="journal article" date="2020" name="Stud. Mycol.">
        <title>101 Dothideomycetes genomes: a test case for predicting lifestyles and emergence of pathogens.</title>
        <authorList>
            <person name="Haridas S."/>
            <person name="Albert R."/>
            <person name="Binder M."/>
            <person name="Bloem J."/>
            <person name="Labutti K."/>
            <person name="Salamov A."/>
            <person name="Andreopoulos B."/>
            <person name="Baker S."/>
            <person name="Barry K."/>
            <person name="Bills G."/>
            <person name="Bluhm B."/>
            <person name="Cannon C."/>
            <person name="Castanera R."/>
            <person name="Culley D."/>
            <person name="Daum C."/>
            <person name="Ezra D."/>
            <person name="Gonzalez J."/>
            <person name="Henrissat B."/>
            <person name="Kuo A."/>
            <person name="Liang C."/>
            <person name="Lipzen A."/>
            <person name="Lutzoni F."/>
            <person name="Magnuson J."/>
            <person name="Mondo S."/>
            <person name="Nolan M."/>
            <person name="Ohm R."/>
            <person name="Pangilinan J."/>
            <person name="Park H.-J."/>
            <person name="Ramirez L."/>
            <person name="Alfaro M."/>
            <person name="Sun H."/>
            <person name="Tritt A."/>
            <person name="Yoshinaga Y."/>
            <person name="Zwiers L.-H."/>
            <person name="Turgeon B."/>
            <person name="Goodwin S."/>
            <person name="Spatafora J."/>
            <person name="Crous P."/>
            <person name="Grigoriev I."/>
        </authorList>
    </citation>
    <scope>NUCLEOTIDE SEQUENCE</scope>
    <source>
        <strain evidence="7">CBS 109.77</strain>
    </source>
</reference>
<comment type="function">
    <text evidence="4">Involved in spliceosome maturation and the first step of pre-mRNA splicing.</text>
</comment>
<gene>
    <name evidence="7" type="ORF">K505DRAFT_283996</name>
</gene>
<dbReference type="Proteomes" id="UP000799757">
    <property type="component" value="Unassembled WGS sequence"/>
</dbReference>
<dbReference type="InterPro" id="IPR026822">
    <property type="entry name" value="Spp2/MOS2_G-patch"/>
</dbReference>
<dbReference type="GO" id="GO:0005681">
    <property type="term" value="C:spliceosomal complex"/>
    <property type="evidence" value="ECO:0007669"/>
    <property type="project" value="UniProtKB-UniRule"/>
</dbReference>
<dbReference type="PROSITE" id="PS50174">
    <property type="entry name" value="G_PATCH"/>
    <property type="match status" value="1"/>
</dbReference>
<proteinExistence type="inferred from homology"/>
<feature type="region of interest" description="Disordered" evidence="5">
    <location>
        <begin position="127"/>
        <end position="150"/>
    </location>
</feature>
<evidence type="ECO:0000313" key="8">
    <source>
        <dbReference type="Proteomes" id="UP000799757"/>
    </source>
</evidence>
<comment type="subcellular location">
    <subcellularLocation>
        <location evidence="1 4">Nucleus</location>
    </subcellularLocation>
</comment>
<feature type="region of interest" description="Disordered" evidence="5">
    <location>
        <begin position="16"/>
        <end position="111"/>
    </location>
</feature>
<evidence type="ECO:0000256" key="4">
    <source>
        <dbReference type="RuleBase" id="RU369096"/>
    </source>
</evidence>
<dbReference type="EMBL" id="MU002123">
    <property type="protein sequence ID" value="KAF2789650.1"/>
    <property type="molecule type" value="Genomic_DNA"/>
</dbReference>
<name>A0A6A6WZJ6_9PLEO</name>
<dbReference type="InterPro" id="IPR045166">
    <property type="entry name" value="Spp2-like"/>
</dbReference>
<feature type="region of interest" description="Disordered" evidence="5">
    <location>
        <begin position="297"/>
        <end position="472"/>
    </location>
</feature>
<dbReference type="InterPro" id="IPR000467">
    <property type="entry name" value="G_patch_dom"/>
</dbReference>
<feature type="compositionally biased region" description="Basic and acidic residues" evidence="5">
    <location>
        <begin position="85"/>
        <end position="111"/>
    </location>
</feature>
<keyword evidence="8" id="KW-1185">Reference proteome</keyword>